<gene>
    <name evidence="1" type="ordered locus">Desku_3093</name>
</gene>
<organism evidence="1 2">
    <name type="scientific">Desulfofundulus kuznetsovii (strain DSM 6115 / VKM B-1805 / 17)</name>
    <name type="common">Desulfotomaculum kuznetsovii</name>
    <dbReference type="NCBI Taxonomy" id="760568"/>
    <lineage>
        <taxon>Bacteria</taxon>
        <taxon>Bacillati</taxon>
        <taxon>Bacillota</taxon>
        <taxon>Clostridia</taxon>
        <taxon>Eubacteriales</taxon>
        <taxon>Peptococcaceae</taxon>
        <taxon>Desulfofundulus</taxon>
    </lineage>
</organism>
<evidence type="ECO:0000313" key="2">
    <source>
        <dbReference type="Proteomes" id="UP000009229"/>
    </source>
</evidence>
<dbReference type="Proteomes" id="UP000009229">
    <property type="component" value="Chromosome"/>
</dbReference>
<dbReference type="KEGG" id="dku:Desku_3093"/>
<dbReference type="EMBL" id="CP002770">
    <property type="protein sequence ID" value="AEG16588.1"/>
    <property type="molecule type" value="Genomic_DNA"/>
</dbReference>
<keyword evidence="2" id="KW-1185">Reference proteome</keyword>
<name>A0AAU8Q5S5_DESK7</name>
<protein>
    <submittedName>
        <fullName evidence="1">Uncharacterized protein</fullName>
    </submittedName>
</protein>
<proteinExistence type="predicted"/>
<reference evidence="2" key="1">
    <citation type="submission" date="2011-05" db="EMBL/GenBank/DDBJ databases">
        <title>Complete sequence of Desulfotomaculum kuznetsovii DSM 6115.</title>
        <authorList>
            <person name="Lucas S."/>
            <person name="Han J."/>
            <person name="Lapidus A."/>
            <person name="Cheng J.-F."/>
            <person name="Goodwin L."/>
            <person name="Pitluck S."/>
            <person name="Peters L."/>
            <person name="Mikhailova N."/>
            <person name="Lu M."/>
            <person name="Saunders E."/>
            <person name="Han C."/>
            <person name="Tapia R."/>
            <person name="Land M."/>
            <person name="Hauser L."/>
            <person name="Kyrpides N."/>
            <person name="Ivanova N."/>
            <person name="Pagani I."/>
            <person name="Nazina T."/>
            <person name="Ivanova A."/>
            <person name="Parshina S."/>
            <person name="Kuever J."/>
            <person name="Muyzer G."/>
            <person name="Plugge C."/>
            <person name="Stams A."/>
            <person name="Woyke T."/>
        </authorList>
    </citation>
    <scope>NUCLEOTIDE SEQUENCE [LARGE SCALE GENOMIC DNA]</scope>
    <source>
        <strain evidence="2">DSM 6115 / VKM B-1805 / 17</strain>
    </source>
</reference>
<accession>A0AAU8Q5S5</accession>
<evidence type="ECO:0000313" key="1">
    <source>
        <dbReference type="EMBL" id="AEG16588.1"/>
    </source>
</evidence>
<dbReference type="RefSeq" id="WP_013824098.1">
    <property type="nucleotide sequence ID" value="NC_015573.1"/>
</dbReference>
<dbReference type="AlphaFoldDB" id="A0AAU8Q5S5"/>
<sequence>MFPSLDFLFEKGIGSRIVVIMESFPFFMTGKLIGKEADIVIVEAQEGIPVQLVGRIFHISLANLAAFFIENKEFPIPVLESGGDIHIKENKHDSDLNKAVEEVKGVLNKAVGEIKEILDEAVWEMKGMLYDADGEMKEALNEAESKITDIERRHIGRDILFVLRPRQLSILGQVFRPIIVARLEKIGLDFVFLKDVNIRFSNAPDFIFPLPLFVPRQQIAIFLPFERQTQFPLV</sequence>